<dbReference type="Pfam" id="PF14714">
    <property type="entry name" value="KH_dom-like"/>
    <property type="match status" value="1"/>
</dbReference>
<evidence type="ECO:0000313" key="9">
    <source>
        <dbReference type="EMBL" id="OIR01573.1"/>
    </source>
</evidence>
<dbReference type="AlphaFoldDB" id="A0A1J5SBJ0"/>
<dbReference type="FunFam" id="3.40.50.300:FF:000040">
    <property type="entry name" value="GTPase Der"/>
    <property type="match status" value="1"/>
</dbReference>
<dbReference type="InterPro" id="IPR027417">
    <property type="entry name" value="P-loop_NTPase"/>
</dbReference>
<dbReference type="Pfam" id="PF01926">
    <property type="entry name" value="MMR_HSR1"/>
    <property type="match status" value="2"/>
</dbReference>
<dbReference type="Gene3D" id="3.30.300.20">
    <property type="match status" value="1"/>
</dbReference>
<gene>
    <name evidence="9" type="primary">der_6</name>
    <name evidence="9" type="ORF">GALL_162840</name>
</gene>
<name>A0A1J5SBJ0_9ZZZZ</name>
<evidence type="ECO:0000256" key="7">
    <source>
        <dbReference type="ARBA" id="ARBA00032345"/>
    </source>
</evidence>
<dbReference type="GO" id="GO:0042254">
    <property type="term" value="P:ribosome biogenesis"/>
    <property type="evidence" value="ECO:0007669"/>
    <property type="project" value="UniProtKB-KW"/>
</dbReference>
<dbReference type="InterPro" id="IPR016484">
    <property type="entry name" value="GTPase_Der"/>
</dbReference>
<keyword evidence="3" id="KW-0690">Ribosome biogenesis</keyword>
<dbReference type="InterPro" id="IPR006073">
    <property type="entry name" value="GTP-bd"/>
</dbReference>
<dbReference type="NCBIfam" id="TIGR03594">
    <property type="entry name" value="GTPase_EngA"/>
    <property type="match status" value="1"/>
</dbReference>
<dbReference type="PIRSF" id="PIRSF006485">
    <property type="entry name" value="GTP-binding_EngA"/>
    <property type="match status" value="1"/>
</dbReference>
<dbReference type="EMBL" id="MLJW01000082">
    <property type="protein sequence ID" value="OIR01573.1"/>
    <property type="molecule type" value="Genomic_DNA"/>
</dbReference>
<evidence type="ECO:0000256" key="4">
    <source>
        <dbReference type="ARBA" id="ARBA00022737"/>
    </source>
</evidence>
<comment type="similarity">
    <text evidence="1">Belongs to the TRAFAC class TrmE-Era-EngA-EngB-Septin-like GTPase superfamily. EngA (Der) GTPase family.</text>
</comment>
<evidence type="ECO:0000256" key="1">
    <source>
        <dbReference type="ARBA" id="ARBA00008279"/>
    </source>
</evidence>
<dbReference type="PANTHER" id="PTHR43834">
    <property type="entry name" value="GTPASE DER"/>
    <property type="match status" value="1"/>
</dbReference>
<evidence type="ECO:0000256" key="2">
    <source>
        <dbReference type="ARBA" id="ARBA00020953"/>
    </source>
</evidence>
<keyword evidence="6" id="KW-0342">GTP-binding</keyword>
<dbReference type="HAMAP" id="MF_00195">
    <property type="entry name" value="GTPase_Der"/>
    <property type="match status" value="1"/>
</dbReference>
<dbReference type="CDD" id="cd01894">
    <property type="entry name" value="EngA1"/>
    <property type="match status" value="1"/>
</dbReference>
<dbReference type="GO" id="GO:0043022">
    <property type="term" value="F:ribosome binding"/>
    <property type="evidence" value="ECO:0007669"/>
    <property type="project" value="TreeGrafter"/>
</dbReference>
<protein>
    <recommendedName>
        <fullName evidence="2">GTPase Der</fullName>
    </recommendedName>
    <alternativeName>
        <fullName evidence="7">GTP-binding protein EngA</fullName>
    </alternativeName>
</protein>
<dbReference type="PROSITE" id="PS51712">
    <property type="entry name" value="G_ENGA"/>
    <property type="match status" value="2"/>
</dbReference>
<dbReference type="NCBIfam" id="TIGR00231">
    <property type="entry name" value="small_GTP"/>
    <property type="match status" value="2"/>
</dbReference>
<dbReference type="SUPFAM" id="SSF52540">
    <property type="entry name" value="P-loop containing nucleoside triphosphate hydrolases"/>
    <property type="match status" value="2"/>
</dbReference>
<proteinExistence type="inferred from homology"/>
<organism evidence="9">
    <name type="scientific">mine drainage metagenome</name>
    <dbReference type="NCBI Taxonomy" id="410659"/>
    <lineage>
        <taxon>unclassified sequences</taxon>
        <taxon>metagenomes</taxon>
        <taxon>ecological metagenomes</taxon>
    </lineage>
</organism>
<dbReference type="InterPro" id="IPR003593">
    <property type="entry name" value="AAA+_ATPase"/>
</dbReference>
<dbReference type="FunFam" id="3.30.300.20:FF:000004">
    <property type="entry name" value="GTPase Der"/>
    <property type="match status" value="1"/>
</dbReference>
<comment type="caution">
    <text evidence="9">The sequence shown here is derived from an EMBL/GenBank/DDBJ whole genome shotgun (WGS) entry which is preliminary data.</text>
</comment>
<sequence length="465" mass="51529">MLPTLVLVGRPNVGKSTLFNRLTRSRDALVADLPGLTRDRHYGRGRVGERPYLVVDTGGLEPVAKEGILHEMAKQTRQAVDEADMVLFIVDGRDGVTPQDRIIATQLRKTGRPLLLLVNKSEGMQSARATVDFHELGLGTPIPISSAHGDNVAEMIEVALDELPAAEIEAEEKSDHPKLAIVGRPNVGKSTLVNAILGEERVIAFDQPGTTRDSIYIDFERDGKKYTIIDTAGVRRRGKVDEAVEKFSVVKTLQAIEDANVVVLVVDARDQITEQDAHLADFVLQAGRALVLAVNKWDGLDEYKRDTTKRDIERKLHFLSFAKHHFISALNGTGVDALLKSVNQAYTAAMAKLPTPQLTRVLEEALQKQQPPRVGSFRPKMRYAHQGGSNPPLIIIHGSALDKVPDSYRRFLEATFCDAFKLQGTPLRIEFKSGKNPFADKKHVLTESEQRAAHRARIRGRRLYG</sequence>
<dbReference type="FunFam" id="3.40.50.300:FF:000057">
    <property type="entry name" value="GTPase Der"/>
    <property type="match status" value="1"/>
</dbReference>
<keyword evidence="4" id="KW-0677">Repeat</keyword>
<keyword evidence="5" id="KW-0547">Nucleotide-binding</keyword>
<dbReference type="GO" id="GO:0005525">
    <property type="term" value="F:GTP binding"/>
    <property type="evidence" value="ECO:0007669"/>
    <property type="project" value="UniProtKB-KW"/>
</dbReference>
<evidence type="ECO:0000259" key="8">
    <source>
        <dbReference type="PROSITE" id="PS51712"/>
    </source>
</evidence>
<reference evidence="9" key="1">
    <citation type="submission" date="2016-10" db="EMBL/GenBank/DDBJ databases">
        <title>Sequence of Gallionella enrichment culture.</title>
        <authorList>
            <person name="Poehlein A."/>
            <person name="Muehling M."/>
            <person name="Daniel R."/>
        </authorList>
    </citation>
    <scope>NUCLEOTIDE SEQUENCE</scope>
</reference>
<dbReference type="Gene3D" id="3.40.50.300">
    <property type="entry name" value="P-loop containing nucleotide triphosphate hydrolases"/>
    <property type="match status" value="2"/>
</dbReference>
<evidence type="ECO:0000256" key="3">
    <source>
        <dbReference type="ARBA" id="ARBA00022517"/>
    </source>
</evidence>
<evidence type="ECO:0000256" key="5">
    <source>
        <dbReference type="ARBA" id="ARBA00022741"/>
    </source>
</evidence>
<feature type="domain" description="EngA-type G" evidence="8">
    <location>
        <begin position="177"/>
        <end position="350"/>
    </location>
</feature>
<dbReference type="InterPro" id="IPR032859">
    <property type="entry name" value="KH_dom-like"/>
</dbReference>
<dbReference type="CDD" id="cd01895">
    <property type="entry name" value="EngA2"/>
    <property type="match status" value="1"/>
</dbReference>
<dbReference type="InterPro" id="IPR015946">
    <property type="entry name" value="KH_dom-like_a/b"/>
</dbReference>
<dbReference type="PANTHER" id="PTHR43834:SF6">
    <property type="entry name" value="GTPASE DER"/>
    <property type="match status" value="1"/>
</dbReference>
<accession>A0A1J5SBJ0</accession>
<dbReference type="PRINTS" id="PR00326">
    <property type="entry name" value="GTP1OBG"/>
</dbReference>
<evidence type="ECO:0000256" key="6">
    <source>
        <dbReference type="ARBA" id="ARBA00023134"/>
    </source>
</evidence>
<dbReference type="SMART" id="SM00382">
    <property type="entry name" value="AAA"/>
    <property type="match status" value="2"/>
</dbReference>
<dbReference type="InterPro" id="IPR031166">
    <property type="entry name" value="G_ENGA"/>
</dbReference>
<dbReference type="InterPro" id="IPR005225">
    <property type="entry name" value="Small_GTP-bd"/>
</dbReference>
<feature type="domain" description="EngA-type G" evidence="8">
    <location>
        <begin position="3"/>
        <end position="167"/>
    </location>
</feature>